<keyword evidence="1 3" id="KW-0378">Hydrolase</keyword>
<dbReference type="InterPro" id="IPR029058">
    <property type="entry name" value="AB_hydrolase_fold"/>
</dbReference>
<dbReference type="Gene3D" id="3.40.50.1820">
    <property type="entry name" value="alpha/beta hydrolase"/>
    <property type="match status" value="1"/>
</dbReference>
<dbReference type="PANTHER" id="PTHR48081">
    <property type="entry name" value="AB HYDROLASE SUPERFAMILY PROTEIN C4A8.06C"/>
    <property type="match status" value="1"/>
</dbReference>
<accession>A0A8H3XDX4</accession>
<dbReference type="InterPro" id="IPR050300">
    <property type="entry name" value="GDXG_lipolytic_enzyme"/>
</dbReference>
<feature type="domain" description="Alpha/beta hydrolase fold-3" evidence="2">
    <location>
        <begin position="115"/>
        <end position="243"/>
    </location>
</feature>
<gene>
    <name evidence="3" type="ORF">F8M41_001745</name>
</gene>
<sequence>MSISEEPPLKSWDLELHLAVATFKKYNLWKLPIEEAQKLFIQVNKIEIPSNIVVDKVILDERYRQESIEHLEKGLKQYEDVLEEKWKEPNKPLHGEWIYAKEEEKSKNNEMDKVILHMHGGAYHLGSPESNRVFTFKFAEYAKARVFSIDYRLAPQSQFPAPLCDSVAAYLYLLNPGFEAGFKPINPKRIVFAGESAGGGLALATILFLRDTGLPLPGGLIGMSPSVDLTHSMPSFWDAEIEKVDFLPKKLGFREIGPSSPVADEYIVNAKALSDKIAQKKPTIVVHPSFTEIPRFQLYCANEALAIPYISPMLAESLGDLPPILCQVGELEMLRDEGILLSHKAAHPHEYQLPSYATKNFEKSPFKNPTKVILEVYDDMPHIWHMFTFTKPSQVAFERCGDFIKRVTSIENDDISIIDLLKEDVVSPSISISPSFVAMRVSTNGEIRELNETDRNCLKWDKIGVVPKDVNFSR</sequence>
<dbReference type="InterPro" id="IPR013094">
    <property type="entry name" value="AB_hydrolase_3"/>
</dbReference>
<keyword evidence="4" id="KW-1185">Reference proteome</keyword>
<dbReference type="AlphaFoldDB" id="A0A8H3XDX4"/>
<dbReference type="Proteomes" id="UP000439903">
    <property type="component" value="Unassembled WGS sequence"/>
</dbReference>
<dbReference type="OrthoDB" id="408631at2759"/>
<dbReference type="SUPFAM" id="SSF53474">
    <property type="entry name" value="alpha/beta-Hydrolases"/>
    <property type="match status" value="1"/>
</dbReference>
<evidence type="ECO:0000259" key="2">
    <source>
        <dbReference type="Pfam" id="PF07859"/>
    </source>
</evidence>
<reference evidence="3 4" key="1">
    <citation type="journal article" date="2019" name="Environ. Microbiol.">
        <title>At the nexus of three kingdoms: the genome of the mycorrhizal fungus Gigaspora margarita provides insights into plant, endobacterial and fungal interactions.</title>
        <authorList>
            <person name="Venice F."/>
            <person name="Ghignone S."/>
            <person name="Salvioli di Fossalunga A."/>
            <person name="Amselem J."/>
            <person name="Novero M."/>
            <person name="Xianan X."/>
            <person name="Sedzielewska Toro K."/>
            <person name="Morin E."/>
            <person name="Lipzen A."/>
            <person name="Grigoriev I.V."/>
            <person name="Henrissat B."/>
            <person name="Martin F.M."/>
            <person name="Bonfante P."/>
        </authorList>
    </citation>
    <scope>NUCLEOTIDE SEQUENCE [LARGE SCALE GENOMIC DNA]</scope>
    <source>
        <strain evidence="3 4">BEG34</strain>
    </source>
</reference>
<evidence type="ECO:0000313" key="3">
    <source>
        <dbReference type="EMBL" id="KAF0453430.1"/>
    </source>
</evidence>
<name>A0A8H3XDX4_GIGMA</name>
<evidence type="ECO:0000256" key="1">
    <source>
        <dbReference type="ARBA" id="ARBA00022801"/>
    </source>
</evidence>
<proteinExistence type="predicted"/>
<dbReference type="PANTHER" id="PTHR48081:SF26">
    <property type="entry name" value="ALPHA_BETA HYDROLASE FOLD-3 DOMAIN-CONTAINING PROTEIN"/>
    <property type="match status" value="1"/>
</dbReference>
<organism evidence="3 4">
    <name type="scientific">Gigaspora margarita</name>
    <dbReference type="NCBI Taxonomy" id="4874"/>
    <lineage>
        <taxon>Eukaryota</taxon>
        <taxon>Fungi</taxon>
        <taxon>Fungi incertae sedis</taxon>
        <taxon>Mucoromycota</taxon>
        <taxon>Glomeromycotina</taxon>
        <taxon>Glomeromycetes</taxon>
        <taxon>Diversisporales</taxon>
        <taxon>Gigasporaceae</taxon>
        <taxon>Gigaspora</taxon>
    </lineage>
</organism>
<protein>
    <submittedName>
        <fullName evidence="3">Alpha/Beta hydrolase protein</fullName>
    </submittedName>
</protein>
<dbReference type="GO" id="GO:0016787">
    <property type="term" value="F:hydrolase activity"/>
    <property type="evidence" value="ECO:0007669"/>
    <property type="project" value="UniProtKB-KW"/>
</dbReference>
<evidence type="ECO:0000313" key="4">
    <source>
        <dbReference type="Proteomes" id="UP000439903"/>
    </source>
</evidence>
<comment type="caution">
    <text evidence="3">The sequence shown here is derived from an EMBL/GenBank/DDBJ whole genome shotgun (WGS) entry which is preliminary data.</text>
</comment>
<dbReference type="Pfam" id="PF07859">
    <property type="entry name" value="Abhydrolase_3"/>
    <property type="match status" value="1"/>
</dbReference>
<dbReference type="EMBL" id="WTPW01001141">
    <property type="protein sequence ID" value="KAF0453430.1"/>
    <property type="molecule type" value="Genomic_DNA"/>
</dbReference>